<reference evidence="2" key="1">
    <citation type="submission" date="2020-10" db="EMBL/GenBank/DDBJ databases">
        <title>Sequencing the genomes of 1000 actinobacteria strains.</title>
        <authorList>
            <person name="Klenk H.-P."/>
        </authorList>
    </citation>
    <scope>NUCLEOTIDE SEQUENCE</scope>
    <source>
        <strain evidence="2">DSM 45354</strain>
    </source>
</reference>
<name>A0A927MVJ3_9ACTN</name>
<protein>
    <submittedName>
        <fullName evidence="2">Dehydrogenase</fullName>
    </submittedName>
</protein>
<accession>A0A927MVJ3</accession>
<dbReference type="Pfam" id="PF22725">
    <property type="entry name" value="GFO_IDH_MocA_C3"/>
    <property type="match status" value="1"/>
</dbReference>
<evidence type="ECO:0000313" key="2">
    <source>
        <dbReference type="EMBL" id="MBE1607196.1"/>
    </source>
</evidence>
<dbReference type="InterPro" id="IPR055170">
    <property type="entry name" value="GFO_IDH_MocA-like_dom"/>
</dbReference>
<sequence length="231" mass="24465">MAWRVVGQLVPLSGTFSGTPWRQRPGYRGGAHLDAGVHNVAQIRLLCGDAAKVHGAIQWANSTIDAPSDLTLNLEFDSGAIGNYTASYPELAVPREPNEMRMYGTDGVLVLNGARGERRVTLHRADGSHERHTFQGIDNGYHGELRNFADAVVHGEPVVGTIRQSFTNMLTILRGLDSAEKGTVVSLADLADGASGVSGVPLWRPRGASGLFDGLPGSHTVSSDQADGGEA</sequence>
<evidence type="ECO:0000313" key="3">
    <source>
        <dbReference type="Proteomes" id="UP000638648"/>
    </source>
</evidence>
<comment type="caution">
    <text evidence="2">The sequence shown here is derived from an EMBL/GenBank/DDBJ whole genome shotgun (WGS) entry which is preliminary data.</text>
</comment>
<dbReference type="EMBL" id="JADBEM010000001">
    <property type="protein sequence ID" value="MBE1607196.1"/>
    <property type="molecule type" value="Genomic_DNA"/>
</dbReference>
<dbReference type="Gene3D" id="3.30.360.10">
    <property type="entry name" value="Dihydrodipicolinate Reductase, domain 2"/>
    <property type="match status" value="1"/>
</dbReference>
<dbReference type="AlphaFoldDB" id="A0A927MVJ3"/>
<evidence type="ECO:0000259" key="1">
    <source>
        <dbReference type="Pfam" id="PF22725"/>
    </source>
</evidence>
<keyword evidence="3" id="KW-1185">Reference proteome</keyword>
<dbReference type="SUPFAM" id="SSF55347">
    <property type="entry name" value="Glyceraldehyde-3-phosphate dehydrogenase-like, C-terminal domain"/>
    <property type="match status" value="1"/>
</dbReference>
<gene>
    <name evidence="2" type="ORF">HEB94_004044</name>
</gene>
<feature type="domain" description="GFO/IDH/MocA-like oxidoreductase" evidence="1">
    <location>
        <begin position="19"/>
        <end position="109"/>
    </location>
</feature>
<dbReference type="Proteomes" id="UP000638648">
    <property type="component" value="Unassembled WGS sequence"/>
</dbReference>
<organism evidence="2 3">
    <name type="scientific">Actinopolymorpha pittospori</name>
    <dbReference type="NCBI Taxonomy" id="648752"/>
    <lineage>
        <taxon>Bacteria</taxon>
        <taxon>Bacillati</taxon>
        <taxon>Actinomycetota</taxon>
        <taxon>Actinomycetes</taxon>
        <taxon>Propionibacteriales</taxon>
        <taxon>Actinopolymorphaceae</taxon>
        <taxon>Actinopolymorpha</taxon>
    </lineage>
</organism>
<proteinExistence type="predicted"/>